<gene>
    <name evidence="1" type="ORF">ARB_07563</name>
</gene>
<dbReference type="PANTHER" id="PTHR31051">
    <property type="entry name" value="PROTEASOME ASSEMBLY CHAPERONE 3"/>
    <property type="match status" value="1"/>
</dbReference>
<reference evidence="2" key="1">
    <citation type="journal article" date="2011" name="Genome Biol.">
        <title>Comparative and functional genomics provide insights into the pathogenicity of dermatophytic fungi.</title>
        <authorList>
            <person name="Burmester A."/>
            <person name="Shelest E."/>
            <person name="Gloeckner G."/>
            <person name="Heddergott C."/>
            <person name="Schindler S."/>
            <person name="Staib P."/>
            <person name="Heidel A."/>
            <person name="Felder M."/>
            <person name="Petzold A."/>
            <person name="Szafranski K."/>
            <person name="Feuermann M."/>
            <person name="Pedruzzi I."/>
            <person name="Priebe S."/>
            <person name="Groth M."/>
            <person name="Winkler R."/>
            <person name="Li W."/>
            <person name="Kniemeyer O."/>
            <person name="Schroeckh V."/>
            <person name="Hertweck C."/>
            <person name="Hube B."/>
            <person name="White T.C."/>
            <person name="Platzer M."/>
            <person name="Guthke R."/>
            <person name="Heitman J."/>
            <person name="Woestemeyer J."/>
            <person name="Zipfel P.F."/>
            <person name="Monod M."/>
            <person name="Brakhage A.A."/>
        </authorList>
    </citation>
    <scope>NUCLEOTIDE SEQUENCE [LARGE SCALE GENOMIC DNA]</scope>
    <source>
        <strain evidence="2">ATCC MYA-4681 / CBS 112371</strain>
    </source>
</reference>
<protein>
    <recommendedName>
        <fullName evidence="3">Proteasome assembly chaperone 3</fullName>
    </recommendedName>
</protein>
<keyword evidence="2" id="KW-1185">Reference proteome</keyword>
<dbReference type="EMBL" id="ABSU01000009">
    <property type="protein sequence ID" value="EFE33618.1"/>
    <property type="molecule type" value="Genomic_DNA"/>
</dbReference>
<dbReference type="AlphaFoldDB" id="D4ATJ9"/>
<dbReference type="KEGG" id="abe:ARB_07563"/>
<proteinExistence type="predicted"/>
<sequence length="182" mass="19645">MSSEAQTEAVDVQSMIPSLENAPYPASTKQAAGVVGGQPTDVMVVSFQDRILVTITQNGRLAQWVRNTLMNDKAIFLLVLTVVAQLHVPMESPDPAADFQTLTSNQEDALLPRPEFNATPLLGGRSGDWEVVGQLYACQIATAIAAKSPEEKRLLVVGLGLETPDIDRDIYLGIVDLVLQCL</sequence>
<evidence type="ECO:0000313" key="2">
    <source>
        <dbReference type="Proteomes" id="UP000008866"/>
    </source>
</evidence>
<dbReference type="InterPro" id="IPR053720">
    <property type="entry name" value="Psm_Assembly_Chaperone"/>
</dbReference>
<dbReference type="GO" id="GO:0043248">
    <property type="term" value="P:proteasome assembly"/>
    <property type="evidence" value="ECO:0007669"/>
    <property type="project" value="InterPro"/>
</dbReference>
<dbReference type="RefSeq" id="XP_003014258.1">
    <property type="nucleotide sequence ID" value="XM_003014212.1"/>
</dbReference>
<dbReference type="HOGENOM" id="CLU_138059_0_0_1"/>
<dbReference type="OMA" id="WLHVPME"/>
<name>D4ATJ9_ARTBC</name>
<organism evidence="1 2">
    <name type="scientific">Arthroderma benhamiae (strain ATCC MYA-4681 / CBS 112371)</name>
    <name type="common">Trichophyton mentagrophytes</name>
    <dbReference type="NCBI Taxonomy" id="663331"/>
    <lineage>
        <taxon>Eukaryota</taxon>
        <taxon>Fungi</taxon>
        <taxon>Dikarya</taxon>
        <taxon>Ascomycota</taxon>
        <taxon>Pezizomycotina</taxon>
        <taxon>Eurotiomycetes</taxon>
        <taxon>Eurotiomycetidae</taxon>
        <taxon>Onygenales</taxon>
        <taxon>Arthrodermataceae</taxon>
        <taxon>Trichophyton</taxon>
    </lineage>
</organism>
<dbReference type="PANTHER" id="PTHR31051:SF1">
    <property type="entry name" value="PROTEASOME ASSEMBLY CHAPERONE 3"/>
    <property type="match status" value="1"/>
</dbReference>
<comment type="caution">
    <text evidence="1">The sequence shown here is derived from an EMBL/GenBank/DDBJ whole genome shotgun (WGS) entry which is preliminary data.</text>
</comment>
<evidence type="ECO:0008006" key="3">
    <source>
        <dbReference type="Google" id="ProtNLM"/>
    </source>
</evidence>
<accession>D4ATJ9</accession>
<evidence type="ECO:0000313" key="1">
    <source>
        <dbReference type="EMBL" id="EFE33618.1"/>
    </source>
</evidence>
<dbReference type="InterPro" id="IPR018788">
    <property type="entry name" value="Proteasome_assmbl_chp_3"/>
</dbReference>
<dbReference type="Gene3D" id="3.30.230.90">
    <property type="match status" value="1"/>
</dbReference>
<dbReference type="GeneID" id="9521676"/>
<dbReference type="Proteomes" id="UP000008866">
    <property type="component" value="Unassembled WGS sequence"/>
</dbReference>
<dbReference type="STRING" id="663331.D4ATJ9"/>
<dbReference type="eggNOG" id="ENOG502S447">
    <property type="taxonomic scope" value="Eukaryota"/>
</dbReference>